<evidence type="ECO:0000256" key="6">
    <source>
        <dbReference type="PROSITE-ProRule" id="PRU00176"/>
    </source>
</evidence>
<proteinExistence type="predicted"/>
<evidence type="ECO:0000313" key="9">
    <source>
        <dbReference type="EMBL" id="CAI2376809.1"/>
    </source>
</evidence>
<protein>
    <recommendedName>
        <fullName evidence="8">RRM domain-containing protein</fullName>
    </recommendedName>
</protein>
<dbReference type="GO" id="GO:0005634">
    <property type="term" value="C:nucleus"/>
    <property type="evidence" value="ECO:0007669"/>
    <property type="project" value="UniProtKB-SubCell"/>
</dbReference>
<dbReference type="Gene3D" id="3.30.70.330">
    <property type="match status" value="1"/>
</dbReference>
<reference evidence="9" key="1">
    <citation type="submission" date="2023-07" db="EMBL/GenBank/DDBJ databases">
        <authorList>
            <consortium name="AG Swart"/>
            <person name="Singh M."/>
            <person name="Singh A."/>
            <person name="Seah K."/>
            <person name="Emmerich C."/>
        </authorList>
    </citation>
    <scope>NUCLEOTIDE SEQUENCE</scope>
    <source>
        <strain evidence="9">DP1</strain>
    </source>
</reference>
<accession>A0AAD1XQ79</accession>
<evidence type="ECO:0000256" key="4">
    <source>
        <dbReference type="ARBA" id="ARBA00023187"/>
    </source>
</evidence>
<feature type="region of interest" description="Disordered" evidence="7">
    <location>
        <begin position="90"/>
        <end position="143"/>
    </location>
</feature>
<dbReference type="Proteomes" id="UP001295684">
    <property type="component" value="Unassembled WGS sequence"/>
</dbReference>
<dbReference type="InterPro" id="IPR051106">
    <property type="entry name" value="RNA-bind/splicing_reg"/>
</dbReference>
<dbReference type="AlphaFoldDB" id="A0AAD1XQ79"/>
<evidence type="ECO:0000256" key="7">
    <source>
        <dbReference type="SAM" id="MobiDB-lite"/>
    </source>
</evidence>
<feature type="domain" description="RRM" evidence="8">
    <location>
        <begin position="7"/>
        <end position="84"/>
    </location>
</feature>
<sequence length="199" mass="23536">MSNFNYKKLFIHNIDYKTTYQEIFDAFDKIGKLRYCDVPVDKNKRLKGYAFVEYFDSRLAEVALNRLNNTHIGIRAIKIEFSNKLKEGSTVNQSKSEGLSPRKTTQRDHNRGGRRSRDYEQSEESKRRGSRSPPSYSRKKINSQDIRKDYLKAFYEPGEFYDETPAPAEMDNFLKKTIKEAPTRQVRCQKNKQERVQQR</sequence>
<dbReference type="InterPro" id="IPR012677">
    <property type="entry name" value="Nucleotide-bd_a/b_plait_sf"/>
</dbReference>
<dbReference type="Pfam" id="PF00076">
    <property type="entry name" value="RRM_1"/>
    <property type="match status" value="1"/>
</dbReference>
<evidence type="ECO:0000256" key="3">
    <source>
        <dbReference type="ARBA" id="ARBA00022884"/>
    </source>
</evidence>
<feature type="compositionally biased region" description="Basic and acidic residues" evidence="7">
    <location>
        <begin position="105"/>
        <end position="127"/>
    </location>
</feature>
<dbReference type="PANTHER" id="PTHR48028">
    <property type="entry name" value="GLYCINE-RICH RNA-BINDING PROTEIN RZ1A"/>
    <property type="match status" value="1"/>
</dbReference>
<dbReference type="CDD" id="cd00590">
    <property type="entry name" value="RRM_SF"/>
    <property type="match status" value="1"/>
</dbReference>
<dbReference type="SMART" id="SM00360">
    <property type="entry name" value="RRM"/>
    <property type="match status" value="1"/>
</dbReference>
<dbReference type="InterPro" id="IPR035979">
    <property type="entry name" value="RBD_domain_sf"/>
</dbReference>
<dbReference type="EMBL" id="CAMPGE010018392">
    <property type="protein sequence ID" value="CAI2376809.1"/>
    <property type="molecule type" value="Genomic_DNA"/>
</dbReference>
<evidence type="ECO:0000256" key="5">
    <source>
        <dbReference type="ARBA" id="ARBA00023242"/>
    </source>
</evidence>
<gene>
    <name evidence="9" type="ORF">ECRASSUSDP1_LOCUS18186</name>
</gene>
<dbReference type="GO" id="GO:0003723">
    <property type="term" value="F:RNA binding"/>
    <property type="evidence" value="ECO:0007669"/>
    <property type="project" value="UniProtKB-UniRule"/>
</dbReference>
<dbReference type="GO" id="GO:0006397">
    <property type="term" value="P:mRNA processing"/>
    <property type="evidence" value="ECO:0007669"/>
    <property type="project" value="UniProtKB-KW"/>
</dbReference>
<dbReference type="InterPro" id="IPR000504">
    <property type="entry name" value="RRM_dom"/>
</dbReference>
<comment type="caution">
    <text evidence="9">The sequence shown here is derived from an EMBL/GenBank/DDBJ whole genome shotgun (WGS) entry which is preliminary data.</text>
</comment>
<dbReference type="PANTHER" id="PTHR48028:SF4">
    <property type="entry name" value="SC35-LIKE SPLICING FACTOR"/>
    <property type="match status" value="1"/>
</dbReference>
<keyword evidence="10" id="KW-1185">Reference proteome</keyword>
<dbReference type="GO" id="GO:0008380">
    <property type="term" value="P:RNA splicing"/>
    <property type="evidence" value="ECO:0007669"/>
    <property type="project" value="UniProtKB-KW"/>
</dbReference>
<dbReference type="PROSITE" id="PS50102">
    <property type="entry name" value="RRM"/>
    <property type="match status" value="1"/>
</dbReference>
<name>A0AAD1XQ79_EUPCR</name>
<evidence type="ECO:0000256" key="1">
    <source>
        <dbReference type="ARBA" id="ARBA00004123"/>
    </source>
</evidence>
<keyword evidence="2" id="KW-0507">mRNA processing</keyword>
<keyword evidence="3 6" id="KW-0694">RNA-binding</keyword>
<organism evidence="9 10">
    <name type="scientific">Euplotes crassus</name>
    <dbReference type="NCBI Taxonomy" id="5936"/>
    <lineage>
        <taxon>Eukaryota</taxon>
        <taxon>Sar</taxon>
        <taxon>Alveolata</taxon>
        <taxon>Ciliophora</taxon>
        <taxon>Intramacronucleata</taxon>
        <taxon>Spirotrichea</taxon>
        <taxon>Hypotrichia</taxon>
        <taxon>Euplotida</taxon>
        <taxon>Euplotidae</taxon>
        <taxon>Moneuplotes</taxon>
    </lineage>
</organism>
<evidence type="ECO:0000256" key="2">
    <source>
        <dbReference type="ARBA" id="ARBA00022664"/>
    </source>
</evidence>
<comment type="subcellular location">
    <subcellularLocation>
        <location evidence="1">Nucleus</location>
    </subcellularLocation>
</comment>
<keyword evidence="5" id="KW-0539">Nucleus</keyword>
<evidence type="ECO:0000313" key="10">
    <source>
        <dbReference type="Proteomes" id="UP001295684"/>
    </source>
</evidence>
<keyword evidence="4" id="KW-0508">mRNA splicing</keyword>
<evidence type="ECO:0000259" key="8">
    <source>
        <dbReference type="PROSITE" id="PS50102"/>
    </source>
</evidence>
<dbReference type="SUPFAM" id="SSF54928">
    <property type="entry name" value="RNA-binding domain, RBD"/>
    <property type="match status" value="1"/>
</dbReference>